<dbReference type="PROSITE" id="PS51229">
    <property type="entry name" value="DCUN1"/>
    <property type="match status" value="1"/>
</dbReference>
<evidence type="ECO:0000313" key="5">
    <source>
        <dbReference type="Proteomes" id="UP001049176"/>
    </source>
</evidence>
<dbReference type="GO" id="GO:0045116">
    <property type="term" value="P:protein neddylation"/>
    <property type="evidence" value="ECO:0007669"/>
    <property type="project" value="TreeGrafter"/>
</dbReference>
<dbReference type="CDD" id="cd14348">
    <property type="entry name" value="UBA_p47"/>
    <property type="match status" value="1"/>
</dbReference>
<accession>A0A9P7RR68</accession>
<dbReference type="EMBL" id="CM032189">
    <property type="protein sequence ID" value="KAG7087771.1"/>
    <property type="molecule type" value="Genomic_DNA"/>
</dbReference>
<feature type="domain" description="DCUN1" evidence="3">
    <location>
        <begin position="57"/>
        <end position="297"/>
    </location>
</feature>
<dbReference type="AlphaFoldDB" id="A0A9P7RR68"/>
<dbReference type="InterPro" id="IPR005176">
    <property type="entry name" value="PONY_dom"/>
</dbReference>
<dbReference type="PANTHER" id="PTHR12281">
    <property type="entry name" value="RP42 RELATED"/>
    <property type="match status" value="1"/>
</dbReference>
<dbReference type="GO" id="GO:0000151">
    <property type="term" value="C:ubiquitin ligase complex"/>
    <property type="evidence" value="ECO:0007669"/>
    <property type="project" value="TreeGrafter"/>
</dbReference>
<organism evidence="4 5">
    <name type="scientific">Marasmius oreades</name>
    <name type="common">fairy-ring Marasmius</name>
    <dbReference type="NCBI Taxonomy" id="181124"/>
    <lineage>
        <taxon>Eukaryota</taxon>
        <taxon>Fungi</taxon>
        <taxon>Dikarya</taxon>
        <taxon>Basidiomycota</taxon>
        <taxon>Agaricomycotina</taxon>
        <taxon>Agaricomycetes</taxon>
        <taxon>Agaricomycetidae</taxon>
        <taxon>Agaricales</taxon>
        <taxon>Marasmiineae</taxon>
        <taxon>Marasmiaceae</taxon>
        <taxon>Marasmius</taxon>
    </lineage>
</organism>
<dbReference type="GeneID" id="66082787"/>
<comment type="function">
    <text evidence="1">Neddylation of cullins play an essential role in the regulation of SCF-type complexes activity.</text>
</comment>
<feature type="region of interest" description="Disordered" evidence="2">
    <location>
        <begin position="39"/>
        <end position="59"/>
    </location>
</feature>
<dbReference type="KEGG" id="more:E1B28_013712"/>
<dbReference type="InterPro" id="IPR014764">
    <property type="entry name" value="DCN-prot"/>
</dbReference>
<dbReference type="Proteomes" id="UP001049176">
    <property type="component" value="Chromosome 9"/>
</dbReference>
<dbReference type="Gene3D" id="1.10.238.10">
    <property type="entry name" value="EF-hand"/>
    <property type="match status" value="1"/>
</dbReference>
<feature type="compositionally biased region" description="Polar residues" evidence="2">
    <location>
        <begin position="49"/>
        <end position="59"/>
    </location>
</feature>
<reference evidence="4" key="1">
    <citation type="journal article" date="2021" name="Genome Biol. Evol.">
        <title>The assembled and annotated genome of the fairy-ring fungus Marasmius oreades.</title>
        <authorList>
            <person name="Hiltunen M."/>
            <person name="Ament-Velasquez S.L."/>
            <person name="Johannesson H."/>
        </authorList>
    </citation>
    <scope>NUCLEOTIDE SEQUENCE</scope>
    <source>
        <strain evidence="4">03SP1</strain>
    </source>
</reference>
<dbReference type="GO" id="GO:0031624">
    <property type="term" value="F:ubiquitin conjugating enzyme binding"/>
    <property type="evidence" value="ECO:0007669"/>
    <property type="project" value="TreeGrafter"/>
</dbReference>
<keyword evidence="5" id="KW-1185">Reference proteome</keyword>
<evidence type="ECO:0000256" key="2">
    <source>
        <dbReference type="SAM" id="MobiDB-lite"/>
    </source>
</evidence>
<dbReference type="GO" id="GO:0032182">
    <property type="term" value="F:ubiquitin-like protein binding"/>
    <property type="evidence" value="ECO:0007669"/>
    <property type="project" value="TreeGrafter"/>
</dbReference>
<sequence>MSTDANIAQFCAVTGASHRDAKRFLDKYKKLDVAIDAFFDNPTPPPPTSKANSSTQPSTSKLHVLFDRYKDPDEQDITAEGTIKFCADLDVNPEDVVLLAVAYELKSTRLAEWNKKGWTEGWKGLGCDSIPAMKAVLPRLRDKLGSDRAYFRKVYLHAFDFARAEGQRSLPIDSAQAFWALLLPHGLSGGALSHTHSPLSITSSSGSGSSSISNFGSPSRDRDGDVSMASGSPGEGWQEEHTTWWFEFLSEKKVKGVSKDTWSMFMDFITSVDSKFETYNTEEAWPTLIDDFVEWVRKRIHVPKPEGKNSFS</sequence>
<dbReference type="Gene3D" id="1.10.238.200">
    <property type="entry name" value="Cullin, PONY binding domain"/>
    <property type="match status" value="1"/>
</dbReference>
<evidence type="ECO:0000313" key="4">
    <source>
        <dbReference type="EMBL" id="KAG7087771.1"/>
    </source>
</evidence>
<dbReference type="Gene3D" id="1.10.8.10">
    <property type="entry name" value="DNA helicase RuvA subunit, C-terminal domain"/>
    <property type="match status" value="1"/>
</dbReference>
<proteinExistence type="predicted"/>
<dbReference type="OrthoDB" id="27198at2759"/>
<dbReference type="PANTHER" id="PTHR12281:SF31">
    <property type="entry name" value="DCN1-LIKE PROTEIN 3"/>
    <property type="match status" value="1"/>
</dbReference>
<gene>
    <name evidence="4" type="ORF">E1B28_013712</name>
</gene>
<evidence type="ECO:0000256" key="1">
    <source>
        <dbReference type="RuleBase" id="RU410713"/>
    </source>
</evidence>
<feature type="region of interest" description="Disordered" evidence="2">
    <location>
        <begin position="202"/>
        <end position="236"/>
    </location>
</feature>
<dbReference type="GO" id="GO:0097602">
    <property type="term" value="F:cullin family protein binding"/>
    <property type="evidence" value="ECO:0007669"/>
    <property type="project" value="TreeGrafter"/>
</dbReference>
<dbReference type="InterPro" id="IPR042460">
    <property type="entry name" value="DCN1-like_PONY"/>
</dbReference>
<feature type="compositionally biased region" description="Low complexity" evidence="2">
    <location>
        <begin position="202"/>
        <end position="218"/>
    </location>
</feature>
<protein>
    <recommendedName>
        <fullName evidence="1">Defective in cullin neddylation protein</fullName>
    </recommendedName>
</protein>
<dbReference type="Pfam" id="PF14555">
    <property type="entry name" value="UBA_4"/>
    <property type="match status" value="1"/>
</dbReference>
<dbReference type="RefSeq" id="XP_043004242.1">
    <property type="nucleotide sequence ID" value="XM_043158887.1"/>
</dbReference>
<dbReference type="Pfam" id="PF03556">
    <property type="entry name" value="Cullin_binding"/>
    <property type="match status" value="1"/>
</dbReference>
<evidence type="ECO:0000259" key="3">
    <source>
        <dbReference type="PROSITE" id="PS51229"/>
    </source>
</evidence>
<name>A0A9P7RR68_9AGAR</name>
<comment type="caution">
    <text evidence="4">The sequence shown here is derived from an EMBL/GenBank/DDBJ whole genome shotgun (WGS) entry which is preliminary data.</text>
</comment>